<dbReference type="RefSeq" id="WP_220210324.1">
    <property type="nucleotide sequence ID" value="NZ_BNJK01000002.1"/>
</dbReference>
<keyword evidence="2" id="KW-1185">Reference proteome</keyword>
<evidence type="ECO:0008006" key="3">
    <source>
        <dbReference type="Google" id="ProtNLM"/>
    </source>
</evidence>
<reference evidence="1" key="1">
    <citation type="submission" date="2020-10" db="EMBL/GenBank/DDBJ databases">
        <title>Taxonomic study of unclassified bacteria belonging to the class Ktedonobacteria.</title>
        <authorList>
            <person name="Yabe S."/>
            <person name="Wang C.M."/>
            <person name="Zheng Y."/>
            <person name="Sakai Y."/>
            <person name="Cavaletti L."/>
            <person name="Monciardini P."/>
            <person name="Donadio S."/>
        </authorList>
    </citation>
    <scope>NUCLEOTIDE SEQUENCE</scope>
    <source>
        <strain evidence="1">ID150040</strain>
    </source>
</reference>
<evidence type="ECO:0000313" key="2">
    <source>
        <dbReference type="Proteomes" id="UP000597444"/>
    </source>
</evidence>
<proteinExistence type="predicted"/>
<evidence type="ECO:0000313" key="1">
    <source>
        <dbReference type="EMBL" id="GHO99695.1"/>
    </source>
</evidence>
<sequence length="278" mass="30760">MLLGTNLSLKDSSDPVLSSATTRTLLQQMHVGLLRIPLRDQLPIATVIQAAQTAKNLNMVPLIILQGDQASSHALENNTKAIQAMNQLFGQGIVYYEYGNEEDLSLPLTAQAYTDSWNRLIPQLTKIARNGHFIGPVNYQYNGPYLQYFLQHATPRPNEVSWHEYTCGSQDTSDFCLSHLDNWSKHFNDAQARMSAVGISLPIMITEWNYTANPTAGDGKSDNDAFMTAWTSKALQIFAANGIFAAAQFSCTNYQIPLIDSDNTLTAQGQVFQKFGSS</sequence>
<dbReference type="EMBL" id="BNJK01000002">
    <property type="protein sequence ID" value="GHO99695.1"/>
    <property type="molecule type" value="Genomic_DNA"/>
</dbReference>
<dbReference type="InterPro" id="IPR017853">
    <property type="entry name" value="GH"/>
</dbReference>
<name>A0A8J3IWB3_9CHLR</name>
<dbReference type="Proteomes" id="UP000597444">
    <property type="component" value="Unassembled WGS sequence"/>
</dbReference>
<dbReference type="Gene3D" id="3.20.20.80">
    <property type="entry name" value="Glycosidases"/>
    <property type="match status" value="1"/>
</dbReference>
<gene>
    <name evidence="1" type="ORF">KSF_097430</name>
</gene>
<comment type="caution">
    <text evidence="1">The sequence shown here is derived from an EMBL/GenBank/DDBJ whole genome shotgun (WGS) entry which is preliminary data.</text>
</comment>
<dbReference type="AlphaFoldDB" id="A0A8J3IWB3"/>
<accession>A0A8J3IWB3</accession>
<dbReference type="SUPFAM" id="SSF51445">
    <property type="entry name" value="(Trans)glycosidases"/>
    <property type="match status" value="1"/>
</dbReference>
<protein>
    <recommendedName>
        <fullName evidence="3">Asl1-like glycosyl hydrolase catalytic domain-containing protein</fullName>
    </recommendedName>
</protein>
<organism evidence="1 2">
    <name type="scientific">Reticulibacter mediterranei</name>
    <dbReference type="NCBI Taxonomy" id="2778369"/>
    <lineage>
        <taxon>Bacteria</taxon>
        <taxon>Bacillati</taxon>
        <taxon>Chloroflexota</taxon>
        <taxon>Ktedonobacteria</taxon>
        <taxon>Ktedonobacterales</taxon>
        <taxon>Reticulibacteraceae</taxon>
        <taxon>Reticulibacter</taxon>
    </lineage>
</organism>